<keyword evidence="1" id="KW-1133">Transmembrane helix</keyword>
<dbReference type="EMBL" id="SLWS01000007">
    <property type="protein sequence ID" value="TCO55763.1"/>
    <property type="molecule type" value="Genomic_DNA"/>
</dbReference>
<reference evidence="2 3" key="1">
    <citation type="submission" date="2019-03" db="EMBL/GenBank/DDBJ databases">
        <title>Genomic Encyclopedia of Type Strains, Phase IV (KMG-IV): sequencing the most valuable type-strain genomes for metagenomic binning, comparative biology and taxonomic classification.</title>
        <authorList>
            <person name="Goeker M."/>
        </authorList>
    </citation>
    <scope>NUCLEOTIDE SEQUENCE [LARGE SCALE GENOMIC DNA]</scope>
    <source>
        <strain evidence="2 3">DSM 45934</strain>
    </source>
</reference>
<gene>
    <name evidence="2" type="ORF">EV192_107186</name>
</gene>
<keyword evidence="1" id="KW-0472">Membrane</keyword>
<organism evidence="2 3">
    <name type="scientific">Actinocrispum wychmicini</name>
    <dbReference type="NCBI Taxonomy" id="1213861"/>
    <lineage>
        <taxon>Bacteria</taxon>
        <taxon>Bacillati</taxon>
        <taxon>Actinomycetota</taxon>
        <taxon>Actinomycetes</taxon>
        <taxon>Pseudonocardiales</taxon>
        <taxon>Pseudonocardiaceae</taxon>
        <taxon>Actinocrispum</taxon>
    </lineage>
</organism>
<name>A0A4R2J8W8_9PSEU</name>
<comment type="caution">
    <text evidence="2">The sequence shown here is derived from an EMBL/GenBank/DDBJ whole genome shotgun (WGS) entry which is preliminary data.</text>
</comment>
<keyword evidence="3" id="KW-1185">Reference proteome</keyword>
<protein>
    <submittedName>
        <fullName evidence="2">Uncharacterized protein</fullName>
    </submittedName>
</protein>
<feature type="transmembrane region" description="Helical" evidence="1">
    <location>
        <begin position="163"/>
        <end position="182"/>
    </location>
</feature>
<sequence>MEWLTTVIPPVTLVVALLVYFAQVRRIAQCSALGFDASLLQEPSIPAYLARSVGALYVPLVLITGIALVLLWLDRRLRTRLGDPRRLRSVLRISMMVPFGALGLVAIGGVLALLGPLPRAYVELFAPFLLAVVILSVWYGNALRRAVWRKLPTSRRRALDEPGLVTTLLTGFLVALLLFAGVDGFAKVVGRGLARQVIEYPEQNTKPVLLYSKEDLQLDQADASKTTLPGGADGYHHRYEGLRLAFVDGGSYFLIPRVWASTHGKLIVLRQDGLRVEFLR</sequence>
<dbReference type="AlphaFoldDB" id="A0A4R2J8W8"/>
<feature type="transmembrane region" description="Helical" evidence="1">
    <location>
        <begin position="93"/>
        <end position="114"/>
    </location>
</feature>
<accession>A0A4R2J8W8</accession>
<dbReference type="Proteomes" id="UP000295680">
    <property type="component" value="Unassembled WGS sequence"/>
</dbReference>
<feature type="transmembrane region" description="Helical" evidence="1">
    <location>
        <begin position="120"/>
        <end position="142"/>
    </location>
</feature>
<proteinExistence type="predicted"/>
<evidence type="ECO:0000313" key="3">
    <source>
        <dbReference type="Proteomes" id="UP000295680"/>
    </source>
</evidence>
<evidence type="ECO:0000313" key="2">
    <source>
        <dbReference type="EMBL" id="TCO55763.1"/>
    </source>
</evidence>
<evidence type="ECO:0000256" key="1">
    <source>
        <dbReference type="SAM" id="Phobius"/>
    </source>
</evidence>
<feature type="transmembrane region" description="Helical" evidence="1">
    <location>
        <begin position="54"/>
        <end position="73"/>
    </location>
</feature>
<keyword evidence="1" id="KW-0812">Transmembrane</keyword>